<dbReference type="InterPro" id="IPR027815">
    <property type="entry name" value="CSC1/OSCA1-like_cyt"/>
</dbReference>
<proteinExistence type="inferred from homology"/>
<feature type="compositionally biased region" description="Polar residues" evidence="8">
    <location>
        <begin position="946"/>
        <end position="967"/>
    </location>
</feature>
<evidence type="ECO:0000256" key="6">
    <source>
        <dbReference type="ARBA" id="ARBA00023136"/>
    </source>
</evidence>
<feature type="transmembrane region" description="Helical" evidence="9">
    <location>
        <begin position="662"/>
        <end position="682"/>
    </location>
</feature>
<feature type="transmembrane region" description="Helical" evidence="9">
    <location>
        <begin position="597"/>
        <end position="615"/>
    </location>
</feature>
<feature type="compositionally biased region" description="Polar residues" evidence="8">
    <location>
        <begin position="1054"/>
        <end position="1063"/>
    </location>
</feature>
<feature type="transmembrane region" description="Helical" evidence="9">
    <location>
        <begin position="20"/>
        <end position="43"/>
    </location>
</feature>
<feature type="transmembrane region" description="Helical" evidence="9">
    <location>
        <begin position="533"/>
        <end position="551"/>
    </location>
</feature>
<name>A0A9W8K730_9AGAR</name>
<evidence type="ECO:0000256" key="2">
    <source>
        <dbReference type="ARBA" id="ARBA00007779"/>
    </source>
</evidence>
<feature type="compositionally biased region" description="Low complexity" evidence="8">
    <location>
        <begin position="1102"/>
        <end position="1113"/>
    </location>
</feature>
<dbReference type="Proteomes" id="UP001148786">
    <property type="component" value="Unassembled WGS sequence"/>
</dbReference>
<feature type="transmembrane region" description="Helical" evidence="9">
    <location>
        <begin position="462"/>
        <end position="484"/>
    </location>
</feature>
<feature type="coiled-coil region" evidence="7">
    <location>
        <begin position="289"/>
        <end position="316"/>
    </location>
</feature>
<protein>
    <recommendedName>
        <fullName evidence="15">DUF221-domain-containing protein</fullName>
    </recommendedName>
</protein>
<feature type="region of interest" description="Disordered" evidence="8">
    <location>
        <begin position="868"/>
        <end position="1126"/>
    </location>
</feature>
<dbReference type="AlphaFoldDB" id="A0A9W8K730"/>
<organism evidence="13 14">
    <name type="scientific">Agrocybe chaxingu</name>
    <dbReference type="NCBI Taxonomy" id="84603"/>
    <lineage>
        <taxon>Eukaryota</taxon>
        <taxon>Fungi</taxon>
        <taxon>Dikarya</taxon>
        <taxon>Basidiomycota</taxon>
        <taxon>Agaricomycotina</taxon>
        <taxon>Agaricomycetes</taxon>
        <taxon>Agaricomycetidae</taxon>
        <taxon>Agaricales</taxon>
        <taxon>Agaricineae</taxon>
        <taxon>Strophariaceae</taxon>
        <taxon>Agrocybe</taxon>
    </lineage>
</organism>
<dbReference type="GO" id="GO:0005227">
    <property type="term" value="F:calcium-activated cation channel activity"/>
    <property type="evidence" value="ECO:0007669"/>
    <property type="project" value="InterPro"/>
</dbReference>
<dbReference type="PANTHER" id="PTHR13018">
    <property type="entry name" value="PROBABLE MEMBRANE PROTEIN DUF221-RELATED"/>
    <property type="match status" value="1"/>
</dbReference>
<keyword evidence="3" id="KW-0813">Transport</keyword>
<sequence>MASIIDGSIFDESSRTLAPAAVGSQVALMSIVSVVTVLLFNFLRPKNKIIYEPKVKYHEGDKPPPRISDSLFGWLPPLVYTKEPELLDKIGLDAVAFLRFLRLMRWLFAGIALLACGVLIPINVVYNLKKVNTKRRDILSMLTIRDVEGDFLFAHVAVTYLITCLIVFCVNMHWKAMVRLRHTWFRSPEYLQSFYARTLQVRHVPKKYQSDEGLKAIFESINMPYPTTSVHIGRKVGKLPELIEYHNQTVRDFEEVLVKYLKGGKIKAKRPTIRIGGSCGCGGTKKDAIDFYTAKLKRTEAAIEEYRMQIDTRKAENFGFASMAAVPYAHIVARKIAGKHPKGTDIDLAPNPKDIIWSNMDNSEAELARNRLIGVFWLVGVCFFNTVPLFIISILANLDSIRVYVPFLQSWFEKSPSSFAFLSGVLPPAISGMFGFFLPIIMRWLSKFMGALTHSKLDRAVVARYFAFLIISQLIIFTLIGVIFNSIQQIILLIGKRASFKEIIDNLHELPDVINRTYINQASYWLTFFPLRGFLVVFDLAQIINLVWLSFKTHVFGRTPRDIREWTQPPEFQYAIYYSNVLFMGAVGLVFAPLAPLVVLAAAIVFWMSSWVYKYQLMFVFVSKVESGGRIWNVVINRLLVCVVLMQLLMILTIGLQYQFRSLKWLSTVPPILIILAFKLYINRVYVPAFNYFSPTEEEIRLAKVHSERADHKGNRLEKRFGHPALHAELFTPMLHKKMMPLLSEVYHGKINNDHAKLDEYGGQQMEAQIVPGGIKIAAIDQRDLEYDPVMYQRDRGELDWDQRSVASTAIFSDLPSNTHHYANASSKTLVGYEKYLAQGPGSNNGHEIEMTPIDSMQEPLLDPRSMAHHQQGFVSQQSLTPSLPPSMYQQYNGSTKEASLYRPQERSYSPSPTYVSTDNLNQGRSPVSPHPNAPASADSHASYFPPQQQHQRQASSNMLANAQRSHSPGPYNAVTQYPPQPQQHGRQASGNMLNSPQVRSASPGPNQAYGQQHARQASGNMLAGTRTPSPGPYQAYGGNQSQMQQQQQHARQMSGNMLSNRTPSPGPYQAYAPQQQPPQHARQGSGNMLAGYSPTSPPGAGPQNPQQQQGQPTNFAGRGAHSPGY</sequence>
<reference evidence="13" key="1">
    <citation type="submission" date="2022-07" db="EMBL/GenBank/DDBJ databases">
        <title>Genome Sequence of Agrocybe chaxingu.</title>
        <authorList>
            <person name="Buettner E."/>
        </authorList>
    </citation>
    <scope>NUCLEOTIDE SEQUENCE</scope>
    <source>
        <strain evidence="13">MP-N11</strain>
    </source>
</reference>
<feature type="transmembrane region" description="Helical" evidence="9">
    <location>
        <begin position="635"/>
        <end position="656"/>
    </location>
</feature>
<accession>A0A9W8K730</accession>
<comment type="similarity">
    <text evidence="2">Belongs to the CSC1 (TC 1.A.17) family.</text>
</comment>
<keyword evidence="7" id="KW-0175">Coiled coil</keyword>
<evidence type="ECO:0000259" key="10">
    <source>
        <dbReference type="Pfam" id="PF02714"/>
    </source>
</evidence>
<dbReference type="PANTHER" id="PTHR13018:SF149">
    <property type="entry name" value="DOMAIN PROTEIN, PUTATIVE (AFU_ORTHOLOGUE AFUA_3G11660)-RELATED"/>
    <property type="match status" value="1"/>
</dbReference>
<comment type="caution">
    <text evidence="13">The sequence shown here is derived from an EMBL/GenBank/DDBJ whole genome shotgun (WGS) entry which is preliminary data.</text>
</comment>
<dbReference type="OrthoDB" id="2150324at2759"/>
<keyword evidence="14" id="KW-1185">Reference proteome</keyword>
<gene>
    <name evidence="13" type="ORF">NLJ89_g2194</name>
</gene>
<feature type="domain" description="CSC1/OSCA1-like 7TM region" evidence="10">
    <location>
        <begin position="371"/>
        <end position="653"/>
    </location>
</feature>
<feature type="domain" description="CSC1/OSCA1-like cytosolic" evidence="12">
    <location>
        <begin position="196"/>
        <end position="359"/>
    </location>
</feature>
<dbReference type="Pfam" id="PF14703">
    <property type="entry name" value="PHM7_cyt"/>
    <property type="match status" value="1"/>
</dbReference>
<dbReference type="InterPro" id="IPR003864">
    <property type="entry name" value="CSC1/OSCA1-like_7TM"/>
</dbReference>
<feature type="compositionally biased region" description="Low complexity" evidence="8">
    <location>
        <begin position="1068"/>
        <end position="1086"/>
    </location>
</feature>
<evidence type="ECO:0000313" key="13">
    <source>
        <dbReference type="EMBL" id="KAJ3514750.1"/>
    </source>
</evidence>
<evidence type="ECO:0000259" key="11">
    <source>
        <dbReference type="Pfam" id="PF13967"/>
    </source>
</evidence>
<feature type="compositionally biased region" description="Polar residues" evidence="8">
    <location>
        <begin position="888"/>
        <end position="898"/>
    </location>
</feature>
<evidence type="ECO:0008006" key="15">
    <source>
        <dbReference type="Google" id="ProtNLM"/>
    </source>
</evidence>
<feature type="transmembrane region" description="Helical" evidence="9">
    <location>
        <begin position="106"/>
        <end position="126"/>
    </location>
</feature>
<evidence type="ECO:0000256" key="5">
    <source>
        <dbReference type="ARBA" id="ARBA00022989"/>
    </source>
</evidence>
<evidence type="ECO:0000256" key="8">
    <source>
        <dbReference type="SAM" id="MobiDB-lite"/>
    </source>
</evidence>
<comment type="subcellular location">
    <subcellularLocation>
        <location evidence="1">Membrane</location>
        <topology evidence="1">Multi-pass membrane protein</topology>
    </subcellularLocation>
</comment>
<keyword evidence="4 9" id="KW-0812">Transmembrane</keyword>
<feature type="compositionally biased region" description="Polar residues" evidence="8">
    <location>
        <begin position="974"/>
        <end position="1020"/>
    </location>
</feature>
<feature type="transmembrane region" description="Helical" evidence="9">
    <location>
        <begin position="151"/>
        <end position="174"/>
    </location>
</feature>
<evidence type="ECO:0000256" key="9">
    <source>
        <dbReference type="SAM" id="Phobius"/>
    </source>
</evidence>
<evidence type="ECO:0000256" key="1">
    <source>
        <dbReference type="ARBA" id="ARBA00004141"/>
    </source>
</evidence>
<feature type="transmembrane region" description="Helical" evidence="9">
    <location>
        <begin position="418"/>
        <end position="441"/>
    </location>
</feature>
<evidence type="ECO:0000256" key="7">
    <source>
        <dbReference type="SAM" id="Coils"/>
    </source>
</evidence>
<evidence type="ECO:0000256" key="3">
    <source>
        <dbReference type="ARBA" id="ARBA00022448"/>
    </source>
</evidence>
<dbReference type="InterPro" id="IPR045122">
    <property type="entry name" value="Csc1-like"/>
</dbReference>
<feature type="domain" description="CSC1/OSCA1-like N-terminal transmembrane" evidence="11">
    <location>
        <begin position="22"/>
        <end position="170"/>
    </location>
</feature>
<dbReference type="InterPro" id="IPR032880">
    <property type="entry name" value="CSC1/OSCA1-like_N"/>
</dbReference>
<dbReference type="EMBL" id="JANKHO010000129">
    <property type="protein sequence ID" value="KAJ3514750.1"/>
    <property type="molecule type" value="Genomic_DNA"/>
</dbReference>
<keyword evidence="6 9" id="KW-0472">Membrane</keyword>
<feature type="compositionally biased region" description="Low complexity" evidence="8">
    <location>
        <begin position="1041"/>
        <end position="1053"/>
    </location>
</feature>
<evidence type="ECO:0000259" key="12">
    <source>
        <dbReference type="Pfam" id="PF14703"/>
    </source>
</evidence>
<feature type="transmembrane region" description="Helical" evidence="9">
    <location>
        <begin position="375"/>
        <end position="398"/>
    </location>
</feature>
<keyword evidence="5 9" id="KW-1133">Transmembrane helix</keyword>
<evidence type="ECO:0000313" key="14">
    <source>
        <dbReference type="Proteomes" id="UP001148786"/>
    </source>
</evidence>
<dbReference type="Pfam" id="PF13967">
    <property type="entry name" value="RSN1_TM"/>
    <property type="match status" value="1"/>
</dbReference>
<dbReference type="GO" id="GO:0005886">
    <property type="term" value="C:plasma membrane"/>
    <property type="evidence" value="ECO:0007669"/>
    <property type="project" value="TreeGrafter"/>
</dbReference>
<dbReference type="Pfam" id="PF02714">
    <property type="entry name" value="RSN1_7TM"/>
    <property type="match status" value="1"/>
</dbReference>
<evidence type="ECO:0000256" key="4">
    <source>
        <dbReference type="ARBA" id="ARBA00022692"/>
    </source>
</evidence>
<feature type="compositionally biased region" description="Polar residues" evidence="8">
    <location>
        <begin position="907"/>
        <end position="926"/>
    </location>
</feature>